<comment type="caution">
    <text evidence="1">The sequence shown here is derived from an EMBL/GenBank/DDBJ whole genome shotgun (WGS) entry which is preliminary data.</text>
</comment>
<organism evidence="1 2">
    <name type="scientific">Peribacillus simplex</name>
    <dbReference type="NCBI Taxonomy" id="1478"/>
    <lineage>
        <taxon>Bacteria</taxon>
        <taxon>Bacillati</taxon>
        <taxon>Bacillota</taxon>
        <taxon>Bacilli</taxon>
        <taxon>Bacillales</taxon>
        <taxon>Bacillaceae</taxon>
        <taxon>Peribacillus</taxon>
    </lineage>
</organism>
<dbReference type="EMBL" id="CAKKMG010000099">
    <property type="protein sequence ID" value="CAH0297933.1"/>
    <property type="molecule type" value="Genomic_DNA"/>
</dbReference>
<dbReference type="Proteomes" id="UP000789326">
    <property type="component" value="Unassembled WGS sequence"/>
</dbReference>
<name>A0A9W4L4U5_9BACI</name>
<reference evidence="1" key="1">
    <citation type="submission" date="2021-11" db="EMBL/GenBank/DDBJ databases">
        <authorList>
            <person name="Bulgarelli D."/>
        </authorList>
    </citation>
    <scope>NUCLEOTIDE SEQUENCE</scope>
    <source>
        <strain evidence="1">Bi133</strain>
    </source>
</reference>
<evidence type="ECO:0000313" key="1">
    <source>
        <dbReference type="EMBL" id="CAH0297933.1"/>
    </source>
</evidence>
<dbReference type="RefSeq" id="WP_230303698.1">
    <property type="nucleotide sequence ID" value="NZ_CAKKMG010000099.1"/>
</dbReference>
<proteinExistence type="predicted"/>
<dbReference type="AlphaFoldDB" id="A0A9W4L4U5"/>
<evidence type="ECO:0000313" key="2">
    <source>
        <dbReference type="Proteomes" id="UP000789326"/>
    </source>
</evidence>
<protein>
    <submittedName>
        <fullName evidence="1">Uncharacterized protein</fullName>
    </submittedName>
</protein>
<accession>A0A9W4L4U5</accession>
<gene>
    <name evidence="1" type="ORF">SRABI133_04463</name>
</gene>
<sequence length="87" mass="9953">MNDESYITIISDFDGGKDKTKFMLEKIPKKGKEKILKRFQVTDSSTGNKLIAMIFSKESNRTSFLTLELNKDKTEITITMPNEKTVT</sequence>